<dbReference type="InterPro" id="IPR009009">
    <property type="entry name" value="RlpA-like_DPBB"/>
</dbReference>
<dbReference type="SUPFAM" id="SSF110997">
    <property type="entry name" value="Sporulation related repeat"/>
    <property type="match status" value="1"/>
</dbReference>
<keyword evidence="6" id="KW-1133">Transmembrane helix</keyword>
<dbReference type="HAMAP" id="MF_02071">
    <property type="entry name" value="RlpA"/>
    <property type="match status" value="1"/>
</dbReference>
<dbReference type="EMBL" id="JBHSKT010000005">
    <property type="protein sequence ID" value="MFC5271077.1"/>
    <property type="molecule type" value="Genomic_DNA"/>
</dbReference>
<evidence type="ECO:0000256" key="4">
    <source>
        <dbReference type="HAMAP-Rule" id="MF_02071"/>
    </source>
</evidence>
<name>A0ABW0E9K6_9BACT</name>
<dbReference type="SUPFAM" id="SSF50685">
    <property type="entry name" value="Barwin-like endoglucanases"/>
    <property type="match status" value="1"/>
</dbReference>
<reference evidence="9" key="1">
    <citation type="journal article" date="2019" name="Int. J. Syst. Evol. Microbiol.">
        <title>The Global Catalogue of Microorganisms (GCM) 10K type strain sequencing project: providing services to taxonomists for standard genome sequencing and annotation.</title>
        <authorList>
            <consortium name="The Broad Institute Genomics Platform"/>
            <consortium name="The Broad Institute Genome Sequencing Center for Infectious Disease"/>
            <person name="Wu L."/>
            <person name="Ma J."/>
        </authorList>
    </citation>
    <scope>NUCLEOTIDE SEQUENCE [LARGE SCALE GENOMIC DNA]</scope>
    <source>
        <strain evidence="9">KACC 12602</strain>
    </source>
</reference>
<feature type="domain" description="SPOR" evidence="7">
    <location>
        <begin position="142"/>
        <end position="222"/>
    </location>
</feature>
<evidence type="ECO:0000256" key="3">
    <source>
        <dbReference type="ARBA" id="ARBA00023316"/>
    </source>
</evidence>
<evidence type="ECO:0000259" key="7">
    <source>
        <dbReference type="PROSITE" id="PS51724"/>
    </source>
</evidence>
<evidence type="ECO:0000313" key="9">
    <source>
        <dbReference type="Proteomes" id="UP001596161"/>
    </source>
</evidence>
<dbReference type="InterPro" id="IPR036908">
    <property type="entry name" value="RlpA-like_sf"/>
</dbReference>
<gene>
    <name evidence="4" type="primary">rlpA</name>
    <name evidence="8" type="ORF">ACFPIB_10680</name>
</gene>
<feature type="transmembrane region" description="Helical" evidence="6">
    <location>
        <begin position="6"/>
        <end position="26"/>
    </location>
</feature>
<keyword evidence="9" id="KW-1185">Reference proteome</keyword>
<evidence type="ECO:0000256" key="6">
    <source>
        <dbReference type="SAM" id="Phobius"/>
    </source>
</evidence>
<dbReference type="Gene3D" id="2.40.40.10">
    <property type="entry name" value="RlpA-like domain"/>
    <property type="match status" value="1"/>
</dbReference>
<dbReference type="PANTHER" id="PTHR34183:SF8">
    <property type="entry name" value="ENDOLYTIC PEPTIDOGLYCAN TRANSGLYCOSYLASE RLPA-RELATED"/>
    <property type="match status" value="1"/>
</dbReference>
<dbReference type="PROSITE" id="PS51724">
    <property type="entry name" value="SPOR"/>
    <property type="match status" value="1"/>
</dbReference>
<dbReference type="EC" id="4.2.2.-" evidence="4"/>
<proteinExistence type="inferred from homology"/>
<keyword evidence="1" id="KW-0732">Signal</keyword>
<keyword evidence="6" id="KW-0472">Membrane</keyword>
<protein>
    <recommendedName>
        <fullName evidence="4">Probable endolytic peptidoglycan transglycosylase RlpA</fullName>
        <ecNumber evidence="4">4.2.2.-</ecNumber>
    </recommendedName>
</protein>
<sequence>MDLRRLNYVFSFILIIFFALNISAFATGKGKTQTGTASWYGTKYHGRKSSNGEIYNKNKLTAAHPSLPFGTEVKVTNLANNKSVIVRITDRGPFKGRRLIDLSEAAAREIDMIRSGLAKVEMEILTKPASEVATTATLPDSVVSEVYYVIQAGSFSDLKNAELQSQKIKALQNDVLVTLTQETVNGKTVHRVLAGRFTDRQIADRVKTELSKAGIPTLVRQGNG</sequence>
<dbReference type="CDD" id="cd22268">
    <property type="entry name" value="DPBB_RlpA-like"/>
    <property type="match status" value="1"/>
</dbReference>
<dbReference type="InterPro" id="IPR036680">
    <property type="entry name" value="SPOR-like_sf"/>
</dbReference>
<dbReference type="InterPro" id="IPR012997">
    <property type="entry name" value="RplA"/>
</dbReference>
<keyword evidence="6" id="KW-0812">Transmembrane</keyword>
<dbReference type="Gene3D" id="3.30.70.1070">
    <property type="entry name" value="Sporulation related repeat"/>
    <property type="match status" value="1"/>
</dbReference>
<evidence type="ECO:0000256" key="1">
    <source>
        <dbReference type="ARBA" id="ARBA00022729"/>
    </source>
</evidence>
<dbReference type="InterPro" id="IPR007730">
    <property type="entry name" value="SPOR-like_dom"/>
</dbReference>
<dbReference type="InterPro" id="IPR034718">
    <property type="entry name" value="RlpA"/>
</dbReference>
<comment type="function">
    <text evidence="4">Lytic transglycosylase with a strong preference for naked glycan strands that lack stem peptides.</text>
</comment>
<dbReference type="PANTHER" id="PTHR34183">
    <property type="entry name" value="ENDOLYTIC PEPTIDOGLYCAN TRANSGLYCOSYLASE RLPA"/>
    <property type="match status" value="1"/>
</dbReference>
<evidence type="ECO:0000256" key="5">
    <source>
        <dbReference type="RuleBase" id="RU003495"/>
    </source>
</evidence>
<keyword evidence="3 4" id="KW-0961">Cell wall biogenesis/degradation</keyword>
<evidence type="ECO:0000313" key="8">
    <source>
        <dbReference type="EMBL" id="MFC5271077.1"/>
    </source>
</evidence>
<comment type="caution">
    <text evidence="8">The sequence shown here is derived from an EMBL/GenBank/DDBJ whole genome shotgun (WGS) entry which is preliminary data.</text>
</comment>
<keyword evidence="2 4" id="KW-0456">Lyase</keyword>
<evidence type="ECO:0000256" key="2">
    <source>
        <dbReference type="ARBA" id="ARBA00023239"/>
    </source>
</evidence>
<dbReference type="RefSeq" id="WP_378017443.1">
    <property type="nucleotide sequence ID" value="NZ_JBHSKT010000005.1"/>
</dbReference>
<comment type="similarity">
    <text evidence="4 5">Belongs to the RlpA family.</text>
</comment>
<dbReference type="Pfam" id="PF03330">
    <property type="entry name" value="DPBB_1"/>
    <property type="match status" value="1"/>
</dbReference>
<organism evidence="8 9">
    <name type="scientific">Adhaeribacter terreus</name>
    <dbReference type="NCBI Taxonomy" id="529703"/>
    <lineage>
        <taxon>Bacteria</taxon>
        <taxon>Pseudomonadati</taxon>
        <taxon>Bacteroidota</taxon>
        <taxon>Cytophagia</taxon>
        <taxon>Cytophagales</taxon>
        <taxon>Hymenobacteraceae</taxon>
        <taxon>Adhaeribacter</taxon>
    </lineage>
</organism>
<dbReference type="Proteomes" id="UP001596161">
    <property type="component" value="Unassembled WGS sequence"/>
</dbReference>
<accession>A0ABW0E9K6</accession>
<dbReference type="Pfam" id="PF05036">
    <property type="entry name" value="SPOR"/>
    <property type="match status" value="1"/>
</dbReference>
<dbReference type="NCBIfam" id="TIGR00413">
    <property type="entry name" value="rlpA"/>
    <property type="match status" value="1"/>
</dbReference>